<dbReference type="InterPro" id="IPR034566">
    <property type="entry name" value="MTOPVIB_plant"/>
</dbReference>
<proteinExistence type="predicted"/>
<protein>
    <submittedName>
        <fullName evidence="1">Uncharacterized protein</fullName>
    </submittedName>
</protein>
<dbReference type="Proteomes" id="UP000316621">
    <property type="component" value="Chromosome 7"/>
</dbReference>
<accession>A0A4Y7KI50</accession>
<dbReference type="AlphaFoldDB" id="A0A4Y7KI50"/>
<dbReference type="GO" id="GO:0007131">
    <property type="term" value="P:reciprocal meiotic recombination"/>
    <property type="evidence" value="ECO:0007669"/>
    <property type="project" value="TreeGrafter"/>
</dbReference>
<keyword evidence="2" id="KW-1185">Reference proteome</keyword>
<dbReference type="OMA" id="NTYEEPW"/>
<name>A0A4Y7KI50_PAPSO</name>
<dbReference type="GO" id="GO:0030674">
    <property type="term" value="F:protein-macromolecule adaptor activity"/>
    <property type="evidence" value="ECO:0007669"/>
    <property type="project" value="TreeGrafter"/>
</dbReference>
<sequence>MFPQAQPKSYSERKLLKKALKLALDDMKERFPGVLLSAHALKIRNYAPDLAKSIAGLVLSSSDLDFLGECNSLLGLHSQEIDEQNFENHIRDKITKVIEMNDRKLQKSKESAPFLFGDDSIHEEGFHEKEEDGGQDDFNILNF</sequence>
<dbReference type="Gramene" id="RZC72030">
    <property type="protein sequence ID" value="RZC72030"/>
    <property type="gene ID" value="C5167_035188"/>
</dbReference>
<dbReference type="GO" id="GO:0000793">
    <property type="term" value="C:condensed chromosome"/>
    <property type="evidence" value="ECO:0007669"/>
    <property type="project" value="TreeGrafter"/>
</dbReference>
<evidence type="ECO:0000313" key="2">
    <source>
        <dbReference type="Proteomes" id="UP000316621"/>
    </source>
</evidence>
<gene>
    <name evidence="1" type="ORF">C5167_035188</name>
</gene>
<dbReference type="EMBL" id="CM010721">
    <property type="protein sequence ID" value="RZC72030.1"/>
    <property type="molecule type" value="Genomic_DNA"/>
</dbReference>
<evidence type="ECO:0000313" key="1">
    <source>
        <dbReference type="EMBL" id="RZC72030.1"/>
    </source>
</evidence>
<dbReference type="PANTHER" id="PTHR36722:SF1">
    <property type="entry name" value="TYPE 2 DNA TOPOISOMERASE 6 SUBUNIT B-LIKE"/>
    <property type="match status" value="1"/>
</dbReference>
<reference evidence="1 2" key="1">
    <citation type="journal article" date="2018" name="Science">
        <title>The opium poppy genome and morphinan production.</title>
        <authorList>
            <person name="Guo L."/>
            <person name="Winzer T."/>
            <person name="Yang X."/>
            <person name="Li Y."/>
            <person name="Ning Z."/>
            <person name="He Z."/>
            <person name="Teodor R."/>
            <person name="Lu Y."/>
            <person name="Bowser T.A."/>
            <person name="Graham I.A."/>
            <person name="Ye K."/>
        </authorList>
    </citation>
    <scope>NUCLEOTIDE SEQUENCE [LARGE SCALE GENOMIC DNA]</scope>
    <source>
        <strain evidence="2">cv. HN1</strain>
        <tissue evidence="1">Leaves</tissue>
    </source>
</reference>
<dbReference type="PANTHER" id="PTHR36722">
    <property type="entry name" value="TYPE 2 DNA TOPOISOMERASE 6 SUBUNIT B-LIKE"/>
    <property type="match status" value="1"/>
</dbReference>
<dbReference type="GO" id="GO:0042138">
    <property type="term" value="P:meiotic DNA double-strand break formation"/>
    <property type="evidence" value="ECO:0007669"/>
    <property type="project" value="InterPro"/>
</dbReference>
<organism evidence="1 2">
    <name type="scientific">Papaver somniferum</name>
    <name type="common">Opium poppy</name>
    <dbReference type="NCBI Taxonomy" id="3469"/>
    <lineage>
        <taxon>Eukaryota</taxon>
        <taxon>Viridiplantae</taxon>
        <taxon>Streptophyta</taxon>
        <taxon>Embryophyta</taxon>
        <taxon>Tracheophyta</taxon>
        <taxon>Spermatophyta</taxon>
        <taxon>Magnoliopsida</taxon>
        <taxon>Ranunculales</taxon>
        <taxon>Papaveraceae</taxon>
        <taxon>Papaveroideae</taxon>
        <taxon>Papaver</taxon>
    </lineage>
</organism>
<dbReference type="STRING" id="3469.A0A4Y7KI50"/>